<evidence type="ECO:0000259" key="2">
    <source>
        <dbReference type="Pfam" id="PF02824"/>
    </source>
</evidence>
<dbReference type="InterPro" id="IPR012675">
    <property type="entry name" value="Beta-grasp_dom_sf"/>
</dbReference>
<dbReference type="EMBL" id="UINC01192808">
    <property type="protein sequence ID" value="SVE08130.1"/>
    <property type="molecule type" value="Genomic_DNA"/>
</dbReference>
<evidence type="ECO:0000256" key="1">
    <source>
        <dbReference type="ARBA" id="ARBA00007476"/>
    </source>
</evidence>
<reference evidence="3" key="1">
    <citation type="submission" date="2018-05" db="EMBL/GenBank/DDBJ databases">
        <authorList>
            <person name="Lanie J.A."/>
            <person name="Ng W.-L."/>
            <person name="Kazmierczak K.M."/>
            <person name="Andrzejewski T.M."/>
            <person name="Davidsen T.M."/>
            <person name="Wayne K.J."/>
            <person name="Tettelin H."/>
            <person name="Glass J.I."/>
            <person name="Rusch D."/>
            <person name="Podicherti R."/>
            <person name="Tsui H.-C.T."/>
            <person name="Winkler M.E."/>
        </authorList>
    </citation>
    <scope>NUCLEOTIDE SEQUENCE</scope>
</reference>
<dbReference type="InterPro" id="IPR004095">
    <property type="entry name" value="TGS"/>
</dbReference>
<dbReference type="PANTHER" id="PTHR43061:SF1">
    <property type="entry name" value="GTP DIPHOSPHOKINASE RSH1, CHLOROPLASTIC-RELATED"/>
    <property type="match status" value="1"/>
</dbReference>
<dbReference type="Gene3D" id="3.10.20.30">
    <property type="match status" value="1"/>
</dbReference>
<dbReference type="Pfam" id="PF02824">
    <property type="entry name" value="TGS"/>
    <property type="match status" value="1"/>
</dbReference>
<dbReference type="InterPro" id="IPR012676">
    <property type="entry name" value="TGS-like"/>
</dbReference>
<organism evidence="3">
    <name type="scientific">marine metagenome</name>
    <dbReference type="NCBI Taxonomy" id="408172"/>
    <lineage>
        <taxon>unclassified sequences</taxon>
        <taxon>metagenomes</taxon>
        <taxon>ecological metagenomes</taxon>
    </lineage>
</organism>
<proteinExistence type="inferred from homology"/>
<sequence>GILSHWNERTSELEDYYRTYLEQLDQIADAEELRMVDVLNYAQTEQLQVFSPKGDVYALPKGATVLDFAYYIHTDLGNHCIGAMVNPSWETRNNTNLRVPRERQLFHGECLKILMDPGVRPSREWIDQTVTAKSHVQIRRAINLQNASRARRLGRDILGKELEEFGERLEEWLNKEEVQKAFSEENLNENKFLQELGLRKRLIRPFLKKHRLVDFDKIGRLRQLMQGRPWYLFGTQHPRYLIENPEDPLLR</sequence>
<dbReference type="PANTHER" id="PTHR43061">
    <property type="entry name" value="GTP DIPHOSPHOKINASE RSH1, CHLOROPLASTIC-RELATED"/>
    <property type="match status" value="1"/>
</dbReference>
<gene>
    <name evidence="3" type="ORF">METZ01_LOCUS460984</name>
</gene>
<dbReference type="AlphaFoldDB" id="A0A383AKN9"/>
<name>A0A383AKN9_9ZZZZ</name>
<dbReference type="FunFam" id="3.10.20.30:FF:000002">
    <property type="entry name" value="GTP pyrophosphokinase (RelA/SpoT)"/>
    <property type="match status" value="1"/>
</dbReference>
<comment type="similarity">
    <text evidence="1">Belongs to the RelA/SpoT family.</text>
</comment>
<dbReference type="SUPFAM" id="SSF81271">
    <property type="entry name" value="TGS-like"/>
    <property type="match status" value="1"/>
</dbReference>
<feature type="domain" description="TGS" evidence="2">
    <location>
        <begin position="48"/>
        <end position="114"/>
    </location>
</feature>
<evidence type="ECO:0000313" key="3">
    <source>
        <dbReference type="EMBL" id="SVE08130.1"/>
    </source>
</evidence>
<protein>
    <recommendedName>
        <fullName evidence="2">TGS domain-containing protein</fullName>
    </recommendedName>
</protein>
<accession>A0A383AKN9</accession>
<feature type="non-terminal residue" evidence="3">
    <location>
        <position position="251"/>
    </location>
</feature>
<feature type="non-terminal residue" evidence="3">
    <location>
        <position position="1"/>
    </location>
</feature>